<evidence type="ECO:0000313" key="1">
    <source>
        <dbReference type="EMBL" id="AAU82769.1"/>
    </source>
</evidence>
<accession>Q64CV8</accession>
<reference evidence="1" key="2">
    <citation type="submission" date="2004-08" db="EMBL/GenBank/DDBJ databases">
        <authorList>
            <person name="Putnam N."/>
            <person name="Detter J.C."/>
            <person name="Richardson P.M."/>
            <person name="Rokhsar D."/>
        </authorList>
    </citation>
    <scope>NUCLEOTIDE SEQUENCE</scope>
</reference>
<reference evidence="1" key="1">
    <citation type="journal article" date="2004" name="Science">
        <title>Reverse methanogenesis: testing the hypothesis with environmental genomics.</title>
        <authorList>
            <person name="Hallam S.J."/>
            <person name="Putnam N."/>
            <person name="Preston C.M."/>
            <person name="Detter J.C."/>
            <person name="Rokhsar D."/>
            <person name="Richardson P.M."/>
            <person name="DeLong E.F."/>
        </authorList>
    </citation>
    <scope>NUCLEOTIDE SEQUENCE</scope>
</reference>
<dbReference type="AlphaFoldDB" id="Q64CV8"/>
<sequence length="142" mass="16497">MKSNCIADLNDILQLFDSSYHTSALSSTCTKSPFKSCLLHYSHFQTIVHLSKFFGAPLAIEMWATIFNHKIIPAQPRIKELMMDDFDYESIYIISPDPPSDFKTKLVKETKHGKDIWQAISGYFQYSLREIFQKKKHEISQD</sequence>
<dbReference type="EMBL" id="AY714831">
    <property type="protein sequence ID" value="AAU82769.1"/>
    <property type="molecule type" value="Genomic_DNA"/>
</dbReference>
<protein>
    <submittedName>
        <fullName evidence="1">Uncharacterized protein</fullName>
    </submittedName>
</protein>
<gene>
    <name evidence="1" type="ORF">GZ19C8_30</name>
</gene>
<proteinExistence type="predicted"/>
<name>Q64CV8_UNCAG</name>
<organism evidence="1">
    <name type="scientific">Uncultured archaeon GZfos26G2</name>
    <dbReference type="NCBI Taxonomy" id="3386331"/>
    <lineage>
        <taxon>Archaea</taxon>
        <taxon>Methanobacteriati</taxon>
        <taxon>Methanobacteriota</taxon>
        <taxon>Stenosarchaea group</taxon>
        <taxon>Methanomicrobia</taxon>
        <taxon>Candidatus Methanophagales</taxon>
        <taxon>Candidatus Methanophagaceae</taxon>
        <taxon>Candidatus Methanophaga</taxon>
    </lineage>
</organism>